<evidence type="ECO:0000313" key="7">
    <source>
        <dbReference type="EMBL" id="HGT38898.1"/>
    </source>
</evidence>
<dbReference type="InterPro" id="IPR044957">
    <property type="entry name" value="Ribosomal_bL32_bact"/>
</dbReference>
<evidence type="ECO:0000256" key="3">
    <source>
        <dbReference type="ARBA" id="ARBA00023274"/>
    </source>
</evidence>
<evidence type="ECO:0000256" key="1">
    <source>
        <dbReference type="ARBA" id="ARBA00008560"/>
    </source>
</evidence>
<dbReference type="GO" id="GO:0003735">
    <property type="term" value="F:structural constituent of ribosome"/>
    <property type="evidence" value="ECO:0007669"/>
    <property type="project" value="InterPro"/>
</dbReference>
<gene>
    <name evidence="5" type="primary">rpmF</name>
    <name evidence="7" type="ORF">ENS64_06495</name>
</gene>
<evidence type="ECO:0000256" key="6">
    <source>
        <dbReference type="SAM" id="MobiDB-lite"/>
    </source>
</evidence>
<dbReference type="PANTHER" id="PTHR35534">
    <property type="entry name" value="50S RIBOSOMAL PROTEIN L32"/>
    <property type="match status" value="1"/>
</dbReference>
<keyword evidence="3 5" id="KW-0687">Ribonucleoprotein</keyword>
<dbReference type="HAMAP" id="MF_00340">
    <property type="entry name" value="Ribosomal_bL32"/>
    <property type="match status" value="1"/>
</dbReference>
<dbReference type="Pfam" id="PF01783">
    <property type="entry name" value="Ribosomal_L32p"/>
    <property type="match status" value="1"/>
</dbReference>
<comment type="similarity">
    <text evidence="1 5">Belongs to the bacterial ribosomal protein bL32 family.</text>
</comment>
<protein>
    <recommendedName>
        <fullName evidence="4 5">Large ribosomal subunit protein bL32</fullName>
    </recommendedName>
</protein>
<name>A0A7C4LLL6_9PLAN</name>
<dbReference type="SUPFAM" id="SSF57829">
    <property type="entry name" value="Zn-binding ribosomal proteins"/>
    <property type="match status" value="1"/>
</dbReference>
<dbReference type="AlphaFoldDB" id="A0A7C4LLL6"/>
<dbReference type="EMBL" id="DSVQ01000012">
    <property type="protein sequence ID" value="HGT38898.1"/>
    <property type="molecule type" value="Genomic_DNA"/>
</dbReference>
<dbReference type="GO" id="GO:0015934">
    <property type="term" value="C:large ribosomal subunit"/>
    <property type="evidence" value="ECO:0007669"/>
    <property type="project" value="InterPro"/>
</dbReference>
<feature type="compositionally biased region" description="Basic residues" evidence="6">
    <location>
        <begin position="9"/>
        <end position="18"/>
    </location>
</feature>
<evidence type="ECO:0000256" key="4">
    <source>
        <dbReference type="ARBA" id="ARBA00035178"/>
    </source>
</evidence>
<comment type="caution">
    <text evidence="7">The sequence shown here is derived from an EMBL/GenBank/DDBJ whole genome shotgun (WGS) entry which is preliminary data.</text>
</comment>
<proteinExistence type="inferred from homology"/>
<dbReference type="GO" id="GO:0006412">
    <property type="term" value="P:translation"/>
    <property type="evidence" value="ECO:0007669"/>
    <property type="project" value="UniProtKB-UniRule"/>
</dbReference>
<accession>A0A7C4LLL6</accession>
<dbReference type="InterPro" id="IPR002677">
    <property type="entry name" value="Ribosomal_bL32"/>
</dbReference>
<dbReference type="NCBIfam" id="TIGR01031">
    <property type="entry name" value="rpmF_bact"/>
    <property type="match status" value="1"/>
</dbReference>
<evidence type="ECO:0000256" key="2">
    <source>
        <dbReference type="ARBA" id="ARBA00022980"/>
    </source>
</evidence>
<sequence length="59" mass="6716">MAVPDRRQSKSRSRKRRSHDALKPPQLSACPQCHNPVPTHLVCPVCGYYQGRTLVETEE</sequence>
<organism evidence="7">
    <name type="scientific">Schlesneria paludicola</name>
    <dbReference type="NCBI Taxonomy" id="360056"/>
    <lineage>
        <taxon>Bacteria</taxon>
        <taxon>Pseudomonadati</taxon>
        <taxon>Planctomycetota</taxon>
        <taxon>Planctomycetia</taxon>
        <taxon>Planctomycetales</taxon>
        <taxon>Planctomycetaceae</taxon>
        <taxon>Schlesneria</taxon>
    </lineage>
</organism>
<evidence type="ECO:0000256" key="5">
    <source>
        <dbReference type="HAMAP-Rule" id="MF_00340"/>
    </source>
</evidence>
<reference evidence="7" key="1">
    <citation type="journal article" date="2020" name="mSystems">
        <title>Genome- and Community-Level Interaction Insights into Carbon Utilization and Element Cycling Functions of Hydrothermarchaeota in Hydrothermal Sediment.</title>
        <authorList>
            <person name="Zhou Z."/>
            <person name="Liu Y."/>
            <person name="Xu W."/>
            <person name="Pan J."/>
            <person name="Luo Z.H."/>
            <person name="Li M."/>
        </authorList>
    </citation>
    <scope>NUCLEOTIDE SEQUENCE [LARGE SCALE GENOMIC DNA]</scope>
    <source>
        <strain evidence="7">SpSt-508</strain>
    </source>
</reference>
<feature type="region of interest" description="Disordered" evidence="6">
    <location>
        <begin position="1"/>
        <end position="27"/>
    </location>
</feature>
<dbReference type="PANTHER" id="PTHR35534:SF1">
    <property type="entry name" value="LARGE RIBOSOMAL SUBUNIT PROTEIN BL32"/>
    <property type="match status" value="1"/>
</dbReference>
<dbReference type="InterPro" id="IPR011332">
    <property type="entry name" value="Ribosomal_zn-bd"/>
</dbReference>
<keyword evidence="2 5" id="KW-0689">Ribosomal protein</keyword>